<dbReference type="OrthoDB" id="9943056at2759"/>
<gene>
    <name evidence="4" type="primary">LOC106516162</name>
</gene>
<dbReference type="PANTHER" id="PTHR35257:SF1">
    <property type="entry name" value="TRANSMEMBRANE PROTEIN 82"/>
    <property type="match status" value="1"/>
</dbReference>
<feature type="region of interest" description="Disordered" evidence="1">
    <location>
        <begin position="315"/>
        <end position="370"/>
    </location>
</feature>
<feature type="chain" id="PRO_5014115881" evidence="2">
    <location>
        <begin position="22"/>
        <end position="370"/>
    </location>
</feature>
<evidence type="ECO:0000313" key="3">
    <source>
        <dbReference type="Proteomes" id="UP000192220"/>
    </source>
</evidence>
<evidence type="ECO:0000256" key="2">
    <source>
        <dbReference type="SAM" id="SignalP"/>
    </source>
</evidence>
<feature type="compositionally biased region" description="Basic and acidic residues" evidence="1">
    <location>
        <begin position="336"/>
        <end position="370"/>
    </location>
</feature>
<evidence type="ECO:0000313" key="4">
    <source>
        <dbReference type="RefSeq" id="XP_013861825.1"/>
    </source>
</evidence>
<keyword evidence="4" id="KW-0812">Transmembrane</keyword>
<feature type="signal peptide" evidence="2">
    <location>
        <begin position="1"/>
        <end position="21"/>
    </location>
</feature>
<keyword evidence="2" id="KW-0732">Signal</keyword>
<name>A0A2I4B242_AUSLI</name>
<dbReference type="RefSeq" id="XP_013861825.1">
    <property type="nucleotide sequence ID" value="XM_014006371.1"/>
</dbReference>
<dbReference type="STRING" id="52670.A0A2I4B242"/>
<keyword evidence="4" id="KW-0472">Membrane</keyword>
<organism evidence="3 4">
    <name type="scientific">Austrofundulus limnaeus</name>
    <name type="common">Annual killifish</name>
    <dbReference type="NCBI Taxonomy" id="52670"/>
    <lineage>
        <taxon>Eukaryota</taxon>
        <taxon>Metazoa</taxon>
        <taxon>Chordata</taxon>
        <taxon>Craniata</taxon>
        <taxon>Vertebrata</taxon>
        <taxon>Euteleostomi</taxon>
        <taxon>Actinopterygii</taxon>
        <taxon>Neopterygii</taxon>
        <taxon>Teleostei</taxon>
        <taxon>Neoteleostei</taxon>
        <taxon>Acanthomorphata</taxon>
        <taxon>Ovalentaria</taxon>
        <taxon>Atherinomorphae</taxon>
        <taxon>Cyprinodontiformes</taxon>
        <taxon>Rivulidae</taxon>
        <taxon>Austrofundulus</taxon>
    </lineage>
</organism>
<reference evidence="4" key="1">
    <citation type="submission" date="2025-08" db="UniProtKB">
        <authorList>
            <consortium name="RefSeq"/>
        </authorList>
    </citation>
    <scope>IDENTIFICATION</scope>
    <source>
        <strain evidence="4">Quisiro</strain>
        <tissue evidence="4">Liver</tissue>
    </source>
</reference>
<keyword evidence="3" id="KW-1185">Reference proteome</keyword>
<protein>
    <submittedName>
        <fullName evidence="4">Transmembrane protein 82</fullName>
    </submittedName>
</protein>
<dbReference type="InParanoid" id="A0A2I4B242"/>
<dbReference type="PANTHER" id="PTHR35257">
    <property type="entry name" value="TRANSMEMBRANE PROTEIN 82"/>
    <property type="match status" value="1"/>
</dbReference>
<dbReference type="KEGG" id="alim:106516162"/>
<sequence length="370" mass="41383">MKLFFLFSWILDIFPWTPFDSNPVDSFCQGLIGACGISILYDLMRVYNFIEACSDSDRESKQRPPLLRNPLRRKWRASLQFWCLSVVLSLVGVRVASLVVLEFLLRAASALTSPGSDARGVDFLLIQSQFSLGCSLTCTLAFLHQGAPHSSFSLLLAAGLSWALASYSSSLWTHVARLYPLHSTQHYCGKCISLLTSGHTILASLQKLVILTFAVASLAASSTVYEHFLNHKDAIKFWTPLTVCYAMLVVYNQEEQQRMTGSETLLRTVVLRLGGLLMLMMLLGSWSDVLHLLVSFLGEGVCLLPSQDLLQAALKEEETSSSKEEKRPNHNAKTRTLSDDGRWSSDSSEPRRAKTRDDKRNFSDKFNDVK</sequence>
<dbReference type="GeneID" id="106516162"/>
<proteinExistence type="predicted"/>
<dbReference type="Proteomes" id="UP000192220">
    <property type="component" value="Unplaced"/>
</dbReference>
<evidence type="ECO:0000256" key="1">
    <source>
        <dbReference type="SAM" id="MobiDB-lite"/>
    </source>
</evidence>
<dbReference type="InterPro" id="IPR031648">
    <property type="entry name" value="TMEM82"/>
</dbReference>
<accession>A0A2I4B242</accession>
<feature type="compositionally biased region" description="Basic and acidic residues" evidence="1">
    <location>
        <begin position="315"/>
        <end position="328"/>
    </location>
</feature>
<dbReference type="AlphaFoldDB" id="A0A2I4B242"/>
<dbReference type="Pfam" id="PF15816">
    <property type="entry name" value="TMEM82"/>
    <property type="match status" value="1"/>
</dbReference>